<evidence type="ECO:0000313" key="3">
    <source>
        <dbReference type="EMBL" id="MBC5635333.1"/>
    </source>
</evidence>
<keyword evidence="4" id="KW-1185">Reference proteome</keyword>
<name>A0A923RFY0_9BACI</name>
<sequence>MGSYNQDKALEQYDSSKYMTPDGYTSDIGVFTITTEDDGTKNTKKTVNKQLKIMLIKRSDYNAEGKPNIEGGKWALPGGFIDGNKQETALQAAERELVEETGIQGIFLKHFGVYDQFGRDKRGWIIANAHYAIVPEKQLASRKASDDAQAVQLFTIDEVFQLDLAFDHRDIITDALAFIERDLIETKVARNFLPEEFTLSELQSVLMTVSNHPRITTKSVFFAKVPKLPFIEKVYDEKGNLKKTERNSYRPSQLYRFNDVEVIKSIYE</sequence>
<organism evidence="3 4">
    <name type="scientific">Ornithinibacillus hominis</name>
    <dbReference type="NCBI Taxonomy" id="2763055"/>
    <lineage>
        <taxon>Bacteria</taxon>
        <taxon>Bacillati</taxon>
        <taxon>Bacillota</taxon>
        <taxon>Bacilli</taxon>
        <taxon>Bacillales</taxon>
        <taxon>Bacillaceae</taxon>
        <taxon>Ornithinibacillus</taxon>
    </lineage>
</organism>
<comment type="caution">
    <text evidence="3">The sequence shown here is derived from an EMBL/GenBank/DDBJ whole genome shotgun (WGS) entry which is preliminary data.</text>
</comment>
<dbReference type="GO" id="GO:0016787">
    <property type="term" value="F:hydrolase activity"/>
    <property type="evidence" value="ECO:0007669"/>
    <property type="project" value="UniProtKB-KW"/>
</dbReference>
<proteinExistence type="inferred from homology"/>
<dbReference type="InterPro" id="IPR015797">
    <property type="entry name" value="NUDIX_hydrolase-like_dom_sf"/>
</dbReference>
<evidence type="ECO:0000313" key="4">
    <source>
        <dbReference type="Proteomes" id="UP000637359"/>
    </source>
</evidence>
<evidence type="ECO:0000256" key="1">
    <source>
        <dbReference type="ARBA" id="ARBA00005582"/>
    </source>
</evidence>
<dbReference type="PROSITE" id="PS51462">
    <property type="entry name" value="NUDIX"/>
    <property type="match status" value="1"/>
</dbReference>
<reference evidence="3" key="1">
    <citation type="submission" date="2020-08" db="EMBL/GenBank/DDBJ databases">
        <title>Genome public.</title>
        <authorList>
            <person name="Liu C."/>
            <person name="Sun Q."/>
        </authorList>
    </citation>
    <scope>NUCLEOTIDE SEQUENCE</scope>
    <source>
        <strain evidence="3">BX22</strain>
    </source>
</reference>
<dbReference type="Proteomes" id="UP000637359">
    <property type="component" value="Unassembled WGS sequence"/>
</dbReference>
<dbReference type="Pfam" id="PF21906">
    <property type="entry name" value="WHD_NrtR"/>
    <property type="match status" value="1"/>
</dbReference>
<dbReference type="EMBL" id="JACOOL010000001">
    <property type="protein sequence ID" value="MBC5635333.1"/>
    <property type="molecule type" value="Genomic_DNA"/>
</dbReference>
<dbReference type="PANTHER" id="PTHR43736">
    <property type="entry name" value="ADP-RIBOSE PYROPHOSPHATASE"/>
    <property type="match status" value="1"/>
</dbReference>
<dbReference type="Pfam" id="PF00293">
    <property type="entry name" value="NUDIX"/>
    <property type="match status" value="1"/>
</dbReference>
<dbReference type="InterPro" id="IPR036390">
    <property type="entry name" value="WH_DNA-bd_sf"/>
</dbReference>
<protein>
    <submittedName>
        <fullName evidence="3">NUDIX hydrolase</fullName>
    </submittedName>
</protein>
<dbReference type="Gene3D" id="1.10.10.10">
    <property type="entry name" value="Winged helix-like DNA-binding domain superfamily/Winged helix DNA-binding domain"/>
    <property type="match status" value="1"/>
</dbReference>
<dbReference type="PANTHER" id="PTHR43736:SF1">
    <property type="entry name" value="DIHYDRONEOPTERIN TRIPHOSPHATE DIPHOSPHATASE"/>
    <property type="match status" value="1"/>
</dbReference>
<feature type="domain" description="Nudix hydrolase" evidence="2">
    <location>
        <begin position="23"/>
        <end position="176"/>
    </location>
</feature>
<dbReference type="RefSeq" id="WP_186868044.1">
    <property type="nucleotide sequence ID" value="NZ_JACOOL010000001.1"/>
</dbReference>
<dbReference type="Gene3D" id="3.90.79.10">
    <property type="entry name" value="Nucleoside Triphosphate Pyrophosphohydrolase"/>
    <property type="match status" value="1"/>
</dbReference>
<dbReference type="SUPFAM" id="SSF46785">
    <property type="entry name" value="Winged helix' DNA-binding domain"/>
    <property type="match status" value="1"/>
</dbReference>
<dbReference type="InterPro" id="IPR036388">
    <property type="entry name" value="WH-like_DNA-bd_sf"/>
</dbReference>
<accession>A0A923RFY0</accession>
<dbReference type="AlphaFoldDB" id="A0A923RFY0"/>
<gene>
    <name evidence="3" type="ORF">H8S33_00710</name>
</gene>
<dbReference type="InterPro" id="IPR000086">
    <property type="entry name" value="NUDIX_hydrolase_dom"/>
</dbReference>
<dbReference type="SUPFAM" id="SSF55811">
    <property type="entry name" value="Nudix"/>
    <property type="match status" value="1"/>
</dbReference>
<evidence type="ECO:0000259" key="2">
    <source>
        <dbReference type="PROSITE" id="PS51462"/>
    </source>
</evidence>
<dbReference type="CDD" id="cd18873">
    <property type="entry name" value="NUDIX_NadM_like"/>
    <property type="match status" value="1"/>
</dbReference>
<keyword evidence="3" id="KW-0378">Hydrolase</keyword>
<dbReference type="InterPro" id="IPR054105">
    <property type="entry name" value="WHD_NrtR"/>
</dbReference>
<comment type="similarity">
    <text evidence="1">Belongs to the Nudix hydrolase family.</text>
</comment>